<dbReference type="VEuPathDB" id="VectorBase:AMIN005843"/>
<feature type="region of interest" description="Disordered" evidence="1">
    <location>
        <begin position="193"/>
        <end position="234"/>
    </location>
</feature>
<feature type="signal peptide" evidence="2">
    <location>
        <begin position="1"/>
        <end position="25"/>
    </location>
</feature>
<feature type="region of interest" description="Disordered" evidence="1">
    <location>
        <begin position="382"/>
        <end position="419"/>
    </location>
</feature>
<dbReference type="Proteomes" id="UP000075920">
    <property type="component" value="Unassembled WGS sequence"/>
</dbReference>
<name>A0A182W677_9DIPT</name>
<keyword evidence="4" id="KW-1185">Reference proteome</keyword>
<accession>A0A182W677</accession>
<sequence>MKPFHSWSSVVTIATLALCAGVAFAAPNVRVKRDDEPVVAVIADAESAVNPLSSQDAVAIGDDLDRDKRKVPDPKYETKNAILGFVFGKINSFIDAKTRFIDKLDHANIEKNKQHHIEPPKPVPDFQSLISSVITPKVQFITSKIGSLSGSFLGGSSGGHGGDDDHHGNGGGGAPQLGNIVSSLLKLSGPILSGSSGGQHGGSNTASKQSAQAVKDAIHPTKAPIPVTTDDTPDLDRQKVSLQVPDELFGSSFTLVTNISGRIGDLIMNSARRAGEFFWVFQPLFGKHLTIEIPTTTTTTTTQRTTTTTRAARTTTDAALVLDLLSEARCEVDMVKHTAKCSNKRLFGVTQMLTLLVILLTILSPTAKGKAVVATPGTPTGNEINVELGNSVSGASESTEVGTTEEETATTTSTTPINPTLNEVNPSSDEIPIFNRNQVTLDLPEDLFSSTANLTLRLRSFIGDLITRTSVRIAQVVRFFQPVFGYHLMIDIPKELDV</sequence>
<reference evidence="4" key="1">
    <citation type="submission" date="2013-03" db="EMBL/GenBank/DDBJ databases">
        <title>The Genome Sequence of Anopheles minimus MINIMUS1.</title>
        <authorList>
            <consortium name="The Broad Institute Genomics Platform"/>
            <person name="Neafsey D.E."/>
            <person name="Walton C."/>
            <person name="Walker B."/>
            <person name="Young S.K."/>
            <person name="Zeng Q."/>
            <person name="Gargeya S."/>
            <person name="Fitzgerald M."/>
            <person name="Haas B."/>
            <person name="Abouelleil A."/>
            <person name="Allen A.W."/>
            <person name="Alvarado L."/>
            <person name="Arachchi H.M."/>
            <person name="Berlin A.M."/>
            <person name="Chapman S.B."/>
            <person name="Gainer-Dewar J."/>
            <person name="Goldberg J."/>
            <person name="Griggs A."/>
            <person name="Gujja S."/>
            <person name="Hansen M."/>
            <person name="Howarth C."/>
            <person name="Imamovic A."/>
            <person name="Ireland A."/>
            <person name="Larimer J."/>
            <person name="McCowan C."/>
            <person name="Murphy C."/>
            <person name="Pearson M."/>
            <person name="Poon T.W."/>
            <person name="Priest M."/>
            <person name="Roberts A."/>
            <person name="Saif S."/>
            <person name="Shea T."/>
            <person name="Sisk P."/>
            <person name="Sykes S."/>
            <person name="Wortman J."/>
            <person name="Nusbaum C."/>
            <person name="Birren B."/>
        </authorList>
    </citation>
    <scope>NUCLEOTIDE SEQUENCE [LARGE SCALE GENOMIC DNA]</scope>
    <source>
        <strain evidence="4">MINIMUS1</strain>
    </source>
</reference>
<evidence type="ECO:0000256" key="1">
    <source>
        <dbReference type="SAM" id="MobiDB-lite"/>
    </source>
</evidence>
<evidence type="ECO:0000313" key="3">
    <source>
        <dbReference type="EnsemblMetazoa" id="AMIN005843-PA"/>
    </source>
</evidence>
<feature type="chain" id="PRO_5008140823" evidence="2">
    <location>
        <begin position="26"/>
        <end position="498"/>
    </location>
</feature>
<keyword evidence="2" id="KW-0732">Signal</keyword>
<feature type="compositionally biased region" description="Polar residues" evidence="1">
    <location>
        <begin position="382"/>
        <end position="392"/>
    </location>
</feature>
<evidence type="ECO:0000313" key="4">
    <source>
        <dbReference type="Proteomes" id="UP000075920"/>
    </source>
</evidence>
<dbReference type="EnsemblMetazoa" id="AMIN005843-RA">
    <property type="protein sequence ID" value="AMIN005843-PA"/>
    <property type="gene ID" value="AMIN005843"/>
</dbReference>
<organism evidence="3 4">
    <name type="scientific">Anopheles minimus</name>
    <dbReference type="NCBI Taxonomy" id="112268"/>
    <lineage>
        <taxon>Eukaryota</taxon>
        <taxon>Metazoa</taxon>
        <taxon>Ecdysozoa</taxon>
        <taxon>Arthropoda</taxon>
        <taxon>Hexapoda</taxon>
        <taxon>Insecta</taxon>
        <taxon>Pterygota</taxon>
        <taxon>Neoptera</taxon>
        <taxon>Endopterygota</taxon>
        <taxon>Diptera</taxon>
        <taxon>Nematocera</taxon>
        <taxon>Culicoidea</taxon>
        <taxon>Culicidae</taxon>
        <taxon>Anophelinae</taxon>
        <taxon>Anopheles</taxon>
    </lineage>
</organism>
<dbReference type="AlphaFoldDB" id="A0A182W677"/>
<evidence type="ECO:0000256" key="2">
    <source>
        <dbReference type="SAM" id="SignalP"/>
    </source>
</evidence>
<proteinExistence type="predicted"/>
<feature type="region of interest" description="Disordered" evidence="1">
    <location>
        <begin position="156"/>
        <end position="175"/>
    </location>
</feature>
<feature type="compositionally biased region" description="Low complexity" evidence="1">
    <location>
        <begin position="393"/>
        <end position="402"/>
    </location>
</feature>
<protein>
    <submittedName>
        <fullName evidence="3">Uncharacterized protein</fullName>
    </submittedName>
</protein>
<reference evidence="3" key="2">
    <citation type="submission" date="2020-05" db="UniProtKB">
        <authorList>
            <consortium name="EnsemblMetazoa"/>
        </authorList>
    </citation>
    <scope>IDENTIFICATION</scope>
    <source>
        <strain evidence="3">MINIMUS1</strain>
    </source>
</reference>